<dbReference type="PROSITE" id="PS50931">
    <property type="entry name" value="HTH_LYSR"/>
    <property type="match status" value="1"/>
</dbReference>
<dbReference type="PANTHER" id="PTHR30419">
    <property type="entry name" value="HTH-TYPE TRANSCRIPTIONAL REGULATOR YBHD"/>
    <property type="match status" value="1"/>
</dbReference>
<name>A0A109FPT9_9PSED</name>
<evidence type="ECO:0000256" key="1">
    <source>
        <dbReference type="ARBA" id="ARBA00009437"/>
    </source>
</evidence>
<proteinExistence type="inferred from homology"/>
<keyword evidence="3" id="KW-0238">DNA-binding</keyword>
<evidence type="ECO:0000256" key="2">
    <source>
        <dbReference type="ARBA" id="ARBA00023015"/>
    </source>
</evidence>
<gene>
    <name evidence="6" type="ORF">AWV77_04285</name>
</gene>
<dbReference type="Gene3D" id="3.40.190.290">
    <property type="match status" value="1"/>
</dbReference>
<dbReference type="Gene3D" id="1.10.10.10">
    <property type="entry name" value="Winged helix-like DNA-binding domain superfamily/Winged helix DNA-binding domain"/>
    <property type="match status" value="1"/>
</dbReference>
<evidence type="ECO:0000313" key="6">
    <source>
        <dbReference type="EMBL" id="KWU52337.1"/>
    </source>
</evidence>
<feature type="domain" description="HTH lysR-type" evidence="5">
    <location>
        <begin position="1"/>
        <end position="58"/>
    </location>
</feature>
<dbReference type="CDD" id="cd05466">
    <property type="entry name" value="PBP2_LTTR_substrate"/>
    <property type="match status" value="1"/>
</dbReference>
<comment type="similarity">
    <text evidence="1">Belongs to the LysR transcriptional regulatory family.</text>
</comment>
<evidence type="ECO:0000256" key="4">
    <source>
        <dbReference type="ARBA" id="ARBA00023163"/>
    </source>
</evidence>
<dbReference type="SUPFAM" id="SSF53850">
    <property type="entry name" value="Periplasmic binding protein-like II"/>
    <property type="match status" value="1"/>
</dbReference>
<dbReference type="InterPro" id="IPR000847">
    <property type="entry name" value="LysR_HTH_N"/>
</dbReference>
<organism evidence="6 7">
    <name type="scientific">Pseudomonas palleroniana</name>
    <dbReference type="NCBI Taxonomy" id="191390"/>
    <lineage>
        <taxon>Bacteria</taxon>
        <taxon>Pseudomonadati</taxon>
        <taxon>Pseudomonadota</taxon>
        <taxon>Gammaproteobacteria</taxon>
        <taxon>Pseudomonadales</taxon>
        <taxon>Pseudomonadaceae</taxon>
        <taxon>Pseudomonas</taxon>
    </lineage>
</organism>
<keyword evidence="4" id="KW-0804">Transcription</keyword>
<keyword evidence="2" id="KW-0805">Transcription regulation</keyword>
<accession>A0A109FPT9</accession>
<dbReference type="Proteomes" id="UP000067111">
    <property type="component" value="Unassembled WGS sequence"/>
</dbReference>
<dbReference type="InterPro" id="IPR050950">
    <property type="entry name" value="HTH-type_LysR_regulators"/>
</dbReference>
<evidence type="ECO:0000259" key="5">
    <source>
        <dbReference type="PROSITE" id="PS50931"/>
    </source>
</evidence>
<dbReference type="Pfam" id="PF03466">
    <property type="entry name" value="LysR_substrate"/>
    <property type="match status" value="1"/>
</dbReference>
<dbReference type="GO" id="GO:0003700">
    <property type="term" value="F:DNA-binding transcription factor activity"/>
    <property type="evidence" value="ECO:0007669"/>
    <property type="project" value="InterPro"/>
</dbReference>
<dbReference type="EMBL" id="LRMR01000005">
    <property type="protein sequence ID" value="KWU52337.1"/>
    <property type="molecule type" value="Genomic_DNA"/>
</dbReference>
<dbReference type="AlphaFoldDB" id="A0A109FPT9"/>
<dbReference type="SUPFAM" id="SSF46785">
    <property type="entry name" value="Winged helix' DNA-binding domain"/>
    <property type="match status" value="1"/>
</dbReference>
<dbReference type="PRINTS" id="PR00039">
    <property type="entry name" value="HTHLYSR"/>
</dbReference>
<comment type="caution">
    <text evidence="6">The sequence shown here is derived from an EMBL/GenBank/DDBJ whole genome shotgun (WGS) entry which is preliminary data.</text>
</comment>
<dbReference type="GO" id="GO:0005829">
    <property type="term" value="C:cytosol"/>
    <property type="evidence" value="ECO:0007669"/>
    <property type="project" value="TreeGrafter"/>
</dbReference>
<dbReference type="InterPro" id="IPR036388">
    <property type="entry name" value="WH-like_DNA-bd_sf"/>
</dbReference>
<dbReference type="PANTHER" id="PTHR30419:SF8">
    <property type="entry name" value="NITROGEN ASSIMILATION TRANSCRIPTIONAL ACTIVATOR-RELATED"/>
    <property type="match status" value="1"/>
</dbReference>
<dbReference type="FunFam" id="1.10.10.10:FF:000001">
    <property type="entry name" value="LysR family transcriptional regulator"/>
    <property type="match status" value="1"/>
</dbReference>
<reference evidence="7" key="1">
    <citation type="submission" date="2016-01" db="EMBL/GenBank/DDBJ databases">
        <authorList>
            <person name="Gamez R.M."/>
            <person name="Rodriguez F."/>
            <person name="Bernal J.F."/>
            <person name="Agarwala R."/>
            <person name="Landsman D."/>
            <person name="Marino-Ramirez L."/>
        </authorList>
    </citation>
    <scope>NUCLEOTIDE SEQUENCE [LARGE SCALE GENOMIC DNA]</scope>
    <source>
        <strain evidence="7">Ps006</strain>
    </source>
</reference>
<evidence type="ECO:0000313" key="7">
    <source>
        <dbReference type="Proteomes" id="UP000067111"/>
    </source>
</evidence>
<dbReference type="RefSeq" id="WP_060753309.1">
    <property type="nucleotide sequence ID" value="NZ_LRMR01000005.1"/>
</dbReference>
<dbReference type="Pfam" id="PF00126">
    <property type="entry name" value="HTH_1"/>
    <property type="match status" value="1"/>
</dbReference>
<dbReference type="GO" id="GO:0003677">
    <property type="term" value="F:DNA binding"/>
    <property type="evidence" value="ECO:0007669"/>
    <property type="project" value="UniProtKB-KW"/>
</dbReference>
<dbReference type="InterPro" id="IPR036390">
    <property type="entry name" value="WH_DNA-bd_sf"/>
</dbReference>
<sequence>MNLKALMGCVEVARQGSFTKAAQSLHIAQPALSMAITRLEEELGVTLFNRAARQVTVTAEGKSFLAHVEVALLELDMARQELRDMAHLHSGEIRLGVPPMFGIHYIPQVLNAFGTRYPGIVMTVVEGSADDISQRLENRDIDVALLESRRVKSGWDSVMLGTDEMVLCMSDSHPLSGEAFIEAWRLQDEKMVLFDQTFLQRHLFDSFCAAAGVDYRIALQSNFVSLVIKATLDGIGASTLLRSIQQSVPGMVGIPFKPAQTMSFSLCWRANEYLSVANKRFIEFAQTTGFFSKDPD</sequence>
<protein>
    <submittedName>
        <fullName evidence="6">LysR family transcriptional regulator</fullName>
    </submittedName>
</protein>
<dbReference type="InterPro" id="IPR005119">
    <property type="entry name" value="LysR_subst-bd"/>
</dbReference>
<evidence type="ECO:0000256" key="3">
    <source>
        <dbReference type="ARBA" id="ARBA00023125"/>
    </source>
</evidence>
<dbReference type="OrthoDB" id="646694at2"/>